<feature type="transmembrane region" description="Helical" evidence="2">
    <location>
        <begin position="283"/>
        <end position="299"/>
    </location>
</feature>
<proteinExistence type="predicted"/>
<dbReference type="Proteomes" id="UP001515943">
    <property type="component" value="Unassembled WGS sequence"/>
</dbReference>
<gene>
    <name evidence="3" type="ORF">FXN61_47175</name>
</gene>
<keyword evidence="2" id="KW-1133">Transmembrane helix</keyword>
<sequence>MGNSEVGADDDAGKRQGKRRRRDTARFPAATFGAFINSPMIDLFNRTIGQSAALHAAMQPVGVKTLLDSPAAKMLEQTMGIRAAIDKMQPVGVETLLDSPAAKALEQTMGIRAAIDKMQPTNGFAKLLDSPGYNFAAAALGLSNGIAAARFTAPITDAFLGLDRSAAGTLHNATGGLLDDQPLRDTFIPPARSASDEQLSEEPLVRDPQLASIIAELSETVRSLQEQLAESARQGSRSQSSTVVAGAMLIGLVLLLALSAAVHEGAPEVHGKINEIVELPSNIYSYLMCIAMGVMALGIRRR</sequence>
<protein>
    <submittedName>
        <fullName evidence="3">Uncharacterized protein</fullName>
    </submittedName>
</protein>
<feature type="transmembrane region" description="Helical" evidence="2">
    <location>
        <begin position="243"/>
        <end position="263"/>
    </location>
</feature>
<feature type="region of interest" description="Disordered" evidence="1">
    <location>
        <begin position="1"/>
        <end position="24"/>
    </location>
</feature>
<keyword evidence="2" id="KW-0472">Membrane</keyword>
<evidence type="ECO:0000313" key="4">
    <source>
        <dbReference type="Proteomes" id="UP001515943"/>
    </source>
</evidence>
<evidence type="ECO:0000313" key="3">
    <source>
        <dbReference type="EMBL" id="NKE63882.1"/>
    </source>
</evidence>
<reference evidence="3 4" key="1">
    <citation type="submission" date="2019-08" db="EMBL/GenBank/DDBJ databases">
        <title>Lentzea from Indian Himalayas.</title>
        <authorList>
            <person name="Mandal S."/>
            <person name="Mallick Gupta A."/>
            <person name="Maiti P.K."/>
            <person name="Sarkar J."/>
            <person name="Mandal S."/>
        </authorList>
    </citation>
    <scope>NUCLEOTIDE SEQUENCE [LARGE SCALE GENOMIC DNA]</scope>
    <source>
        <strain evidence="3 4">PSKA42</strain>
    </source>
</reference>
<accession>A0ABX1FYY4</accession>
<organism evidence="3 4">
    <name type="scientific">Lentzea indica</name>
    <dbReference type="NCBI Taxonomy" id="2604800"/>
    <lineage>
        <taxon>Bacteria</taxon>
        <taxon>Bacillati</taxon>
        <taxon>Actinomycetota</taxon>
        <taxon>Actinomycetes</taxon>
        <taxon>Pseudonocardiales</taxon>
        <taxon>Pseudonocardiaceae</taxon>
        <taxon>Lentzea</taxon>
    </lineage>
</organism>
<evidence type="ECO:0000256" key="1">
    <source>
        <dbReference type="SAM" id="MobiDB-lite"/>
    </source>
</evidence>
<comment type="caution">
    <text evidence="3">The sequence shown here is derived from an EMBL/GenBank/DDBJ whole genome shotgun (WGS) entry which is preliminary data.</text>
</comment>
<keyword evidence="2" id="KW-0812">Transmembrane</keyword>
<evidence type="ECO:0000256" key="2">
    <source>
        <dbReference type="SAM" id="Phobius"/>
    </source>
</evidence>
<dbReference type="RefSeq" id="WP_167980443.1">
    <property type="nucleotide sequence ID" value="NZ_VSRL01000450.1"/>
</dbReference>
<keyword evidence="4" id="KW-1185">Reference proteome</keyword>
<name>A0ABX1FYY4_9PSEU</name>
<dbReference type="EMBL" id="VSRL01000450">
    <property type="protein sequence ID" value="NKE63882.1"/>
    <property type="molecule type" value="Genomic_DNA"/>
</dbReference>